<proteinExistence type="predicted"/>
<organism evidence="2 3">
    <name type="scientific">Angiostrongylus cantonensis</name>
    <name type="common">Rat lungworm</name>
    <dbReference type="NCBI Taxonomy" id="6313"/>
    <lineage>
        <taxon>Eukaryota</taxon>
        <taxon>Metazoa</taxon>
        <taxon>Ecdysozoa</taxon>
        <taxon>Nematoda</taxon>
        <taxon>Chromadorea</taxon>
        <taxon>Rhabditida</taxon>
        <taxon>Rhabditina</taxon>
        <taxon>Rhabditomorpha</taxon>
        <taxon>Strongyloidea</taxon>
        <taxon>Metastrongylidae</taxon>
        <taxon>Angiostrongylus</taxon>
    </lineage>
</organism>
<sequence>MATESRPYRIGDVIGSLRDLISRGRSPSLSRRRKGDVEMTTTAIERERKVSAPAGLNQIFTPVVEQPVTSLSDSVKCALNSQRDSRVSPLRQMDVVKTTTPSVTPKQNNMHHSVPDGSEGIVQLLSKKDYQ</sequence>
<keyword evidence="2" id="KW-1185">Reference proteome</keyword>
<name>A0A0K0DPC3_ANGCA</name>
<evidence type="ECO:0000313" key="2">
    <source>
        <dbReference type="Proteomes" id="UP000035642"/>
    </source>
</evidence>
<dbReference type="AlphaFoldDB" id="A0A0K0DPC3"/>
<dbReference type="WBParaSite" id="ACAC_0001361201-mRNA-1">
    <property type="protein sequence ID" value="ACAC_0001361201-mRNA-1"/>
    <property type="gene ID" value="ACAC_0001361201"/>
</dbReference>
<dbReference type="Proteomes" id="UP000035642">
    <property type="component" value="Unassembled WGS sequence"/>
</dbReference>
<feature type="region of interest" description="Disordered" evidence="1">
    <location>
        <begin position="99"/>
        <end position="131"/>
    </location>
</feature>
<reference evidence="2" key="1">
    <citation type="submission" date="2012-09" db="EMBL/GenBank/DDBJ databases">
        <authorList>
            <person name="Martin A.A."/>
        </authorList>
    </citation>
    <scope>NUCLEOTIDE SEQUENCE</scope>
</reference>
<accession>A0A0K0DPC3</accession>
<evidence type="ECO:0000256" key="1">
    <source>
        <dbReference type="SAM" id="MobiDB-lite"/>
    </source>
</evidence>
<protein>
    <submittedName>
        <fullName evidence="3">WH2 domain-containing protein</fullName>
    </submittedName>
</protein>
<reference evidence="3" key="2">
    <citation type="submission" date="2017-02" db="UniProtKB">
        <authorList>
            <consortium name="WormBaseParasite"/>
        </authorList>
    </citation>
    <scope>IDENTIFICATION</scope>
</reference>
<evidence type="ECO:0000313" key="3">
    <source>
        <dbReference type="WBParaSite" id="ACAC_0001361201-mRNA-1"/>
    </source>
</evidence>